<sequence length="78" mass="9033">MGIQPQGERRLKLTTPKDDVASLRTFTITVQTPQGALHRAQSTKRGKEREKKEGENREWFDSDAGGYNKEWDERWVGE</sequence>
<gene>
    <name evidence="2" type="ORF">I306_02560</name>
</gene>
<evidence type="ECO:0000256" key="1">
    <source>
        <dbReference type="SAM" id="MobiDB-lite"/>
    </source>
</evidence>
<dbReference type="Proteomes" id="UP000054272">
    <property type="component" value="Unassembled WGS sequence"/>
</dbReference>
<keyword evidence="3" id="KW-1185">Reference proteome</keyword>
<protein>
    <submittedName>
        <fullName evidence="2">Uncharacterized protein</fullName>
    </submittedName>
</protein>
<evidence type="ECO:0000313" key="2">
    <source>
        <dbReference type="EMBL" id="KIR80582.1"/>
    </source>
</evidence>
<feature type="compositionally biased region" description="Basic and acidic residues" evidence="1">
    <location>
        <begin position="45"/>
        <end position="60"/>
    </location>
</feature>
<name>A0ABR5BY59_9TREE</name>
<dbReference type="EMBL" id="KN848631">
    <property type="protein sequence ID" value="KIR80582.1"/>
    <property type="molecule type" value="Genomic_DNA"/>
</dbReference>
<reference evidence="2 3" key="1">
    <citation type="submission" date="2015-01" db="EMBL/GenBank/DDBJ databases">
        <title>The Genome Sequence of Cryptococcus gattii EJB2.</title>
        <authorList>
            <consortium name="The Broad Institute Genomics Platform"/>
            <person name="Cuomo C."/>
            <person name="Litvintseva A."/>
            <person name="Chen Y."/>
            <person name="Heitman J."/>
            <person name="Sun S."/>
            <person name="Springer D."/>
            <person name="Dromer F."/>
            <person name="Young S."/>
            <person name="Zeng Q."/>
            <person name="Gargeya S."/>
            <person name="Abouelleil A."/>
            <person name="Alvarado L."/>
            <person name="Chapman S.B."/>
            <person name="Gainer-Dewar J."/>
            <person name="Goldberg J."/>
            <person name="Griggs A."/>
            <person name="Gujja S."/>
            <person name="Hansen M."/>
            <person name="Howarth C."/>
            <person name="Imamovic A."/>
            <person name="Larimer J."/>
            <person name="Murphy C."/>
            <person name="Naylor J."/>
            <person name="Pearson M."/>
            <person name="Priest M."/>
            <person name="Roberts A."/>
            <person name="Saif S."/>
            <person name="Shea T."/>
            <person name="Sykes S."/>
            <person name="Wortman J."/>
            <person name="Nusbaum C."/>
            <person name="Birren B."/>
        </authorList>
    </citation>
    <scope>NUCLEOTIDE SEQUENCE [LARGE SCALE GENOMIC DNA]</scope>
    <source>
        <strain evidence="2 3">EJB2</strain>
    </source>
</reference>
<accession>A0ABR5BY59</accession>
<evidence type="ECO:0000313" key="3">
    <source>
        <dbReference type="Proteomes" id="UP000054272"/>
    </source>
</evidence>
<proteinExistence type="predicted"/>
<organism evidence="2 3">
    <name type="scientific">Cryptococcus gattii EJB2</name>
    <dbReference type="NCBI Taxonomy" id="1296103"/>
    <lineage>
        <taxon>Eukaryota</taxon>
        <taxon>Fungi</taxon>
        <taxon>Dikarya</taxon>
        <taxon>Basidiomycota</taxon>
        <taxon>Agaricomycotina</taxon>
        <taxon>Tremellomycetes</taxon>
        <taxon>Tremellales</taxon>
        <taxon>Cryptococcaceae</taxon>
        <taxon>Cryptococcus</taxon>
        <taxon>Cryptococcus gattii species complex</taxon>
    </lineage>
</organism>
<feature type="region of interest" description="Disordered" evidence="1">
    <location>
        <begin position="33"/>
        <end position="65"/>
    </location>
</feature>